<evidence type="ECO:0000313" key="1">
    <source>
        <dbReference type="EMBL" id="SSX18300.1"/>
    </source>
</evidence>
<dbReference type="EMBL" id="UFQT01000034">
    <property type="protein sequence ID" value="SSX18300.1"/>
    <property type="molecule type" value="Genomic_DNA"/>
</dbReference>
<dbReference type="PANTHER" id="PTHR47890:SF1">
    <property type="entry name" value="LD24308P"/>
    <property type="match status" value="1"/>
</dbReference>
<dbReference type="PANTHER" id="PTHR47890">
    <property type="entry name" value="LD24308P"/>
    <property type="match status" value="1"/>
</dbReference>
<sequence>MGTKSPGPQRCQLILQQCLAIQLSKPGHTPEDFWMYDSGYMIFQNFLAANSKCWWNPPLTAATRALKYAGHVAPGMLLVTAEPCALEILRGAYARSVLKPPATYTIKSVAFIWEFVVEKLISKVYKKFSDDKTDLEPIKDLIELKSKEILKGISDISGQLRDTQRAMDELGREIHWEFVSAPINEIKDTIDAKFQRYIKYATNRQNWERETIEKFVDELLIGHDSVENFLALFNQKVYQNDNHYFEANTQRILSMSEKLSTKTGEPAQVVLYKFYSMILMVELKVFIMQAAAYNIKTELGHGKFAKEKEALVMEFKKTFQSMKNQVLTADRSLWKLDPDKHIESDPLYPSKGTYAYGYTLKRVNLWRHMRFIVYNRHIFQTYFRSSTKMSLSFQNSYTKASSYGNFVITGMKFVREEKISGDFHLELFESKLLPHGLIDHKTTRTVPRNTDEECNVFHVGKHFTSVNVNLDILLDEGENQGQNYVITGVRFVTEENQLKLELTYTEFDFNTGNLLKNTKTLSAPNSVNKLEINTKSYPEDFYDNRPSEEKHSHVKFDSCHKKKSNDMRIAPFIDTQKVCSSYMALAGVALILRDNDFSCGFIAPKLITFPLTIEFDK</sequence>
<protein>
    <submittedName>
        <fullName evidence="1">CSON009035 protein</fullName>
    </submittedName>
</protein>
<dbReference type="VEuPathDB" id="VectorBase:CSON009035"/>
<name>A0A336LK44_CULSO</name>
<organism evidence="1">
    <name type="scientific">Culicoides sonorensis</name>
    <name type="common">Biting midge</name>
    <dbReference type="NCBI Taxonomy" id="179676"/>
    <lineage>
        <taxon>Eukaryota</taxon>
        <taxon>Metazoa</taxon>
        <taxon>Ecdysozoa</taxon>
        <taxon>Arthropoda</taxon>
        <taxon>Hexapoda</taxon>
        <taxon>Insecta</taxon>
        <taxon>Pterygota</taxon>
        <taxon>Neoptera</taxon>
        <taxon>Endopterygota</taxon>
        <taxon>Diptera</taxon>
        <taxon>Nematocera</taxon>
        <taxon>Chironomoidea</taxon>
        <taxon>Ceratopogonidae</taxon>
        <taxon>Ceratopogoninae</taxon>
        <taxon>Culicoides</taxon>
        <taxon>Monoculicoides</taxon>
    </lineage>
</organism>
<gene>
    <name evidence="1" type="primary">CSON009035</name>
</gene>
<proteinExistence type="predicted"/>
<dbReference type="InterPro" id="IPR032062">
    <property type="entry name" value="DUF4803"/>
</dbReference>
<accession>A0A336LK44</accession>
<dbReference type="AlphaFoldDB" id="A0A336LK44"/>
<dbReference type="Pfam" id="PF16061">
    <property type="entry name" value="DUF4803"/>
    <property type="match status" value="1"/>
</dbReference>
<reference evidence="1" key="1">
    <citation type="submission" date="2018-07" db="EMBL/GenBank/DDBJ databases">
        <authorList>
            <person name="Quirk P.G."/>
            <person name="Krulwich T.A."/>
        </authorList>
    </citation>
    <scope>NUCLEOTIDE SEQUENCE</scope>
</reference>